<feature type="chain" id="PRO_5042609793" evidence="2">
    <location>
        <begin position="26"/>
        <end position="186"/>
    </location>
</feature>
<evidence type="ECO:0000313" key="3">
    <source>
        <dbReference type="EMBL" id="MDQ0543205.1"/>
    </source>
</evidence>
<keyword evidence="3" id="KW-0670">Pyruvate</keyword>
<gene>
    <name evidence="3" type="ORF">QO001_002131</name>
</gene>
<feature type="signal peptide" evidence="2">
    <location>
        <begin position="1"/>
        <end position="25"/>
    </location>
</feature>
<evidence type="ECO:0000256" key="2">
    <source>
        <dbReference type="SAM" id="SignalP"/>
    </source>
</evidence>
<keyword evidence="3" id="KW-0012">Acyltransferase</keyword>
<dbReference type="EMBL" id="JAUSWL010000003">
    <property type="protein sequence ID" value="MDQ0543205.1"/>
    <property type="molecule type" value="Genomic_DNA"/>
</dbReference>
<protein>
    <submittedName>
        <fullName evidence="3">Pyruvate/2-oxoglutarate dehydrogenase complex dihydrolipoamide acyltransferase (E2) component</fullName>
    </submittedName>
</protein>
<proteinExistence type="predicted"/>
<keyword evidence="3" id="KW-0808">Transferase</keyword>
<comment type="caution">
    <text evidence="3">The sequence shown here is derived from an EMBL/GenBank/DDBJ whole genome shotgun (WGS) entry which is preliminary data.</text>
</comment>
<dbReference type="AlphaFoldDB" id="A0AAJ1WVZ4"/>
<dbReference type="Proteomes" id="UP001223420">
    <property type="component" value="Unassembled WGS sequence"/>
</dbReference>
<name>A0AAJ1WVZ4_9HYPH</name>
<dbReference type="RefSeq" id="WP_122159701.1">
    <property type="nucleotide sequence ID" value="NZ_CP033231.1"/>
</dbReference>
<feature type="compositionally biased region" description="Low complexity" evidence="1">
    <location>
        <begin position="93"/>
        <end position="108"/>
    </location>
</feature>
<evidence type="ECO:0000256" key="1">
    <source>
        <dbReference type="SAM" id="MobiDB-lite"/>
    </source>
</evidence>
<accession>A0AAJ1WVZ4</accession>
<feature type="compositionally biased region" description="Low complexity" evidence="1">
    <location>
        <begin position="44"/>
        <end position="77"/>
    </location>
</feature>
<evidence type="ECO:0000313" key="4">
    <source>
        <dbReference type="Proteomes" id="UP001223420"/>
    </source>
</evidence>
<dbReference type="GO" id="GO:0016746">
    <property type="term" value="F:acyltransferase activity"/>
    <property type="evidence" value="ECO:0007669"/>
    <property type="project" value="UniProtKB-KW"/>
</dbReference>
<keyword evidence="2" id="KW-0732">Signal</keyword>
<organism evidence="3 4">
    <name type="scientific">Methylobacterium brachiatum</name>
    <dbReference type="NCBI Taxonomy" id="269660"/>
    <lineage>
        <taxon>Bacteria</taxon>
        <taxon>Pseudomonadati</taxon>
        <taxon>Pseudomonadota</taxon>
        <taxon>Alphaproteobacteria</taxon>
        <taxon>Hyphomicrobiales</taxon>
        <taxon>Methylobacteriaceae</taxon>
        <taxon>Methylobacterium</taxon>
    </lineage>
</organism>
<sequence length="186" mass="19573">MPYGARPSLAALILSLTLGVTGASAEPASGWTDPPARKPVPAVSPAETPKAASPASPPAASTPAAAAPSRKAVAARPAPKRVVTHHPAPAAKRVAATPHRPRVAAAPVRIVRPPRMVAVAPPPPPPPDGYPRYRAYNYGPGYADERLERLRAAEAAGYLVVRRRTVEFPDGRSLRVYRPDDEGEPF</sequence>
<reference evidence="3" key="1">
    <citation type="submission" date="2023-07" db="EMBL/GenBank/DDBJ databases">
        <title>Genomic Encyclopedia of Type Strains, Phase IV (KMG-IV): sequencing the most valuable type-strain genomes for metagenomic binning, comparative biology and taxonomic classification.</title>
        <authorList>
            <person name="Goeker M."/>
        </authorList>
    </citation>
    <scope>NUCLEOTIDE SEQUENCE</scope>
    <source>
        <strain evidence="3">DSM 19569</strain>
    </source>
</reference>
<feature type="region of interest" description="Disordered" evidence="1">
    <location>
        <begin position="23"/>
        <end position="108"/>
    </location>
</feature>